<dbReference type="PANTHER" id="PTHR44688">
    <property type="entry name" value="DNA-BINDING TRANSCRIPTIONAL ACTIVATOR DEVR_DOSR"/>
    <property type="match status" value="1"/>
</dbReference>
<dbReference type="PROSITE" id="PS00622">
    <property type="entry name" value="HTH_LUXR_1"/>
    <property type="match status" value="1"/>
</dbReference>
<dbReference type="InterPro" id="IPR011990">
    <property type="entry name" value="TPR-like_helical_dom_sf"/>
</dbReference>
<dbReference type="GO" id="GO:0006355">
    <property type="term" value="P:regulation of DNA-templated transcription"/>
    <property type="evidence" value="ECO:0007669"/>
    <property type="project" value="InterPro"/>
</dbReference>
<evidence type="ECO:0000256" key="3">
    <source>
        <dbReference type="ARBA" id="ARBA00023163"/>
    </source>
</evidence>
<dbReference type="RefSeq" id="WP_232072672.1">
    <property type="nucleotide sequence ID" value="NZ_AP022870.1"/>
</dbReference>
<dbReference type="InterPro" id="IPR000792">
    <property type="entry name" value="Tscrpt_reg_LuxR_C"/>
</dbReference>
<dbReference type="Gene3D" id="1.10.10.10">
    <property type="entry name" value="Winged helix-like DNA-binding domain superfamily/Winged helix DNA-binding domain"/>
    <property type="match status" value="1"/>
</dbReference>
<dbReference type="CDD" id="cd06170">
    <property type="entry name" value="LuxR_C_like"/>
    <property type="match status" value="1"/>
</dbReference>
<evidence type="ECO:0000313" key="5">
    <source>
        <dbReference type="EMBL" id="BCB76559.1"/>
    </source>
</evidence>
<dbReference type="PROSITE" id="PS50043">
    <property type="entry name" value="HTH_LUXR_2"/>
    <property type="match status" value="1"/>
</dbReference>
<protein>
    <submittedName>
        <fullName evidence="5">LuxR family transcriptional regulator</fullName>
    </submittedName>
</protein>
<evidence type="ECO:0000256" key="1">
    <source>
        <dbReference type="ARBA" id="ARBA00023015"/>
    </source>
</evidence>
<dbReference type="PANTHER" id="PTHR44688:SF16">
    <property type="entry name" value="DNA-BINDING TRANSCRIPTIONAL ACTIVATOR DEVR_DOSR"/>
    <property type="match status" value="1"/>
</dbReference>
<dbReference type="SUPFAM" id="SSF46894">
    <property type="entry name" value="C-terminal effector domain of the bipartite response regulators"/>
    <property type="match status" value="1"/>
</dbReference>
<dbReference type="Proteomes" id="UP000502508">
    <property type="component" value="Chromosome"/>
</dbReference>
<proteinExistence type="predicted"/>
<dbReference type="SUPFAM" id="SSF48452">
    <property type="entry name" value="TPR-like"/>
    <property type="match status" value="1"/>
</dbReference>
<sequence>MVLTARDGEDVDRRLAVAALPEVRLEPLPRTDAAVLLGRVAPELGPALAERVLEHAAGNPLGVVELGEAVARAGGAALLPTWLPLSTRLERTFSGLVAELPAQTQELLLVAALDDGDDLDEMLDACRRVLPGEVGPDQIEPAVTSRLVQVDDRFRVRFRHPLLRSALYQAATAAQRRRVHAALAETVAADPERRVWHRAAAASGPDEALARELTETARRAGRRQAASIALAAFERAARLSEDRAARGRRLLAAVEAASEQGDAVTALRLLGEVEERDLTQTDRAWYGMMREVYLATGWTGGDRLSAFAEGVETMCRDGDTEMAVESVLAICLRVYWSNADPETAARLLAAAESLDGAADDPRLVAAVAQLAPVTRGAWCLERMLAIRAEDAANPREQYELGMGASALGACSLAASFYTAAAVGLRAQGRLGLLCKVLVSHAMNAAYLGDARTALTLVVEGEQLTRETRESNWAPTAWMVTGFARALRGDVDAARERADAAEAVLLPAGKHPLLALVRQLRGVAALAAGRPEEAFRELYRVFDPADNSYHPYTQFMLVGHLADAAVGCGALAELREVVAALTPVARECRSPALLLGVGYARAMLADEAAAFETALAADELVEWSFERARLQHAYGAWLRRQRRAADSRPLLRAAAATFDALGATAWADRSRAELRASGETLRRPVDLAQSLTPQEIQISRLAAEGLSNKEIAERLFLSPRTISTHLYRIYPKLGIKSRGELARVLAGAG</sequence>
<dbReference type="SMART" id="SM00421">
    <property type="entry name" value="HTH_LUXR"/>
    <property type="match status" value="1"/>
</dbReference>
<accession>A0A6F8XRZ6</accession>
<evidence type="ECO:0000259" key="4">
    <source>
        <dbReference type="PROSITE" id="PS50043"/>
    </source>
</evidence>
<keyword evidence="1" id="KW-0805">Transcription regulation</keyword>
<feature type="domain" description="HTH luxR-type" evidence="4">
    <location>
        <begin position="683"/>
        <end position="748"/>
    </location>
</feature>
<dbReference type="PRINTS" id="PR00038">
    <property type="entry name" value="HTHLUXR"/>
</dbReference>
<evidence type="ECO:0000256" key="2">
    <source>
        <dbReference type="ARBA" id="ARBA00023125"/>
    </source>
</evidence>
<dbReference type="GO" id="GO:0003677">
    <property type="term" value="F:DNA binding"/>
    <property type="evidence" value="ECO:0007669"/>
    <property type="project" value="UniProtKB-KW"/>
</dbReference>
<dbReference type="KEGG" id="pfla:Pflav_029690"/>
<dbReference type="EMBL" id="AP022870">
    <property type="protein sequence ID" value="BCB76559.1"/>
    <property type="molecule type" value="Genomic_DNA"/>
</dbReference>
<dbReference type="InterPro" id="IPR016032">
    <property type="entry name" value="Sig_transdc_resp-reg_C-effctor"/>
</dbReference>
<name>A0A6F8XRZ6_9ACTN</name>
<dbReference type="InterPro" id="IPR036388">
    <property type="entry name" value="WH-like_DNA-bd_sf"/>
</dbReference>
<dbReference type="Pfam" id="PF00196">
    <property type="entry name" value="GerE"/>
    <property type="match status" value="1"/>
</dbReference>
<keyword evidence="2" id="KW-0238">DNA-binding</keyword>
<gene>
    <name evidence="5" type="ORF">Pflav_029690</name>
</gene>
<reference evidence="5 6" key="2">
    <citation type="submission" date="2020-03" db="EMBL/GenBank/DDBJ databases">
        <authorList>
            <person name="Ichikawa N."/>
            <person name="Kimura A."/>
            <person name="Kitahashi Y."/>
            <person name="Uohara A."/>
        </authorList>
    </citation>
    <scope>NUCLEOTIDE SEQUENCE [LARGE SCALE GENOMIC DNA]</scope>
    <source>
        <strain evidence="5 6">NBRC 107702</strain>
    </source>
</reference>
<reference evidence="5 6" key="1">
    <citation type="submission" date="2020-03" db="EMBL/GenBank/DDBJ databases">
        <title>Whole genome shotgun sequence of Phytohabitans flavus NBRC 107702.</title>
        <authorList>
            <person name="Komaki H."/>
            <person name="Tamura T."/>
        </authorList>
    </citation>
    <scope>NUCLEOTIDE SEQUENCE [LARGE SCALE GENOMIC DNA]</scope>
    <source>
        <strain evidence="5 6">NBRC 107702</strain>
    </source>
</reference>
<keyword evidence="3" id="KW-0804">Transcription</keyword>
<dbReference type="AlphaFoldDB" id="A0A6F8XRZ6"/>
<organism evidence="5 6">
    <name type="scientific">Phytohabitans flavus</name>
    <dbReference type="NCBI Taxonomy" id="1076124"/>
    <lineage>
        <taxon>Bacteria</taxon>
        <taxon>Bacillati</taxon>
        <taxon>Actinomycetota</taxon>
        <taxon>Actinomycetes</taxon>
        <taxon>Micromonosporales</taxon>
        <taxon>Micromonosporaceae</taxon>
    </lineage>
</organism>
<keyword evidence="6" id="KW-1185">Reference proteome</keyword>
<evidence type="ECO:0000313" key="6">
    <source>
        <dbReference type="Proteomes" id="UP000502508"/>
    </source>
</evidence>